<comment type="caution">
    <text evidence="2">The sequence shown here is derived from an EMBL/GenBank/DDBJ whole genome shotgun (WGS) entry which is preliminary data.</text>
</comment>
<feature type="region of interest" description="Disordered" evidence="1">
    <location>
        <begin position="268"/>
        <end position="308"/>
    </location>
</feature>
<feature type="region of interest" description="Disordered" evidence="1">
    <location>
        <begin position="411"/>
        <end position="452"/>
    </location>
</feature>
<feature type="region of interest" description="Disordered" evidence="1">
    <location>
        <begin position="339"/>
        <end position="363"/>
    </location>
</feature>
<sequence length="747" mass="81326">MTKHYMTLNPSEACARMSCEQSYARRPIRALRPAGGMRGVALRGTKHNVYQSQFSMGDTHRTSAYYPASRACSCTASGELSPISAYDLLRTVERYDVVVPVKERRRDTSCVTYARAPLVTSLPLAALAFDERDDAVAGSRSATALCMGVTMQRTAVRRIGHAAARPRKTRSRQPMGTHKKKWGLCRLRPALAGAAASSWPLDFFTDFTSRVWLTYRSGSAPIRDMGLEELEGELIIVVDKLLEDERGKYREAGRVKYREDERSDVLEAGKGDVYEAGQEGNGDGKVPRADTGRSVVDAGRSTTGPGRSVYVNPLPDVVRARRMGRVLTRRIVARRPTIAAHRHRSSTAYADRSSTTHDHTSATHECTSVAYERSSSAFADRSSAAFTDFENAPSYATGSMRRWWKGGAGGGAIPMDKRARGMDKRTGRMERGAATDVETMGRRSGKGLSPAALKGPSVVALKEKETSKGALSSLTNWRRPDADAILGLGLPFTMPSPKNVRTSPDHGQGVDHRQGVEHRSGQVQASNTVKVSNIVQASNIVKVLIIVEVSNTVVASTIGNSGRPRSLCKTCSRWIYAWAWFGPSAEPLFTRIRTLGLVSRLPRHSPRSVEQETAYASQPYSVAARIDEGGERAGRRLRPQRRRPHCASSHCVGFSLRTTVTGGTLRPRRDAHASGVGDGGGGGDAVRARSRRRSWKGRSGCELFWRVLAATRSAAVLVSVSCQVAGDADAMSAKNELYIVRTSVSSV</sequence>
<dbReference type="EMBL" id="VDMD01000043">
    <property type="protein sequence ID" value="TRM57699.1"/>
    <property type="molecule type" value="Genomic_DNA"/>
</dbReference>
<feature type="compositionally biased region" description="Basic and acidic residues" evidence="1">
    <location>
        <begin position="415"/>
        <end position="433"/>
    </location>
</feature>
<accession>A0A550BYS6</accession>
<feature type="region of interest" description="Disordered" evidence="1">
    <location>
        <begin position="664"/>
        <end position="691"/>
    </location>
</feature>
<evidence type="ECO:0000313" key="2">
    <source>
        <dbReference type="EMBL" id="TRM57699.1"/>
    </source>
</evidence>
<reference evidence="2 3" key="1">
    <citation type="journal article" date="2019" name="New Phytol.">
        <title>Comparative genomics reveals unique wood-decay strategies and fruiting body development in the Schizophyllaceae.</title>
        <authorList>
            <person name="Almasi E."/>
            <person name="Sahu N."/>
            <person name="Krizsan K."/>
            <person name="Balint B."/>
            <person name="Kovacs G.M."/>
            <person name="Kiss B."/>
            <person name="Cseklye J."/>
            <person name="Drula E."/>
            <person name="Henrissat B."/>
            <person name="Nagy I."/>
            <person name="Chovatia M."/>
            <person name="Adam C."/>
            <person name="LaButti K."/>
            <person name="Lipzen A."/>
            <person name="Riley R."/>
            <person name="Grigoriev I.V."/>
            <person name="Nagy L.G."/>
        </authorList>
    </citation>
    <scope>NUCLEOTIDE SEQUENCE [LARGE SCALE GENOMIC DNA]</scope>
    <source>
        <strain evidence="2 3">NL-1724</strain>
    </source>
</reference>
<feature type="region of interest" description="Disordered" evidence="1">
    <location>
        <begin position="500"/>
        <end position="524"/>
    </location>
</feature>
<evidence type="ECO:0000256" key="1">
    <source>
        <dbReference type="SAM" id="MobiDB-lite"/>
    </source>
</evidence>
<dbReference type="AlphaFoldDB" id="A0A550BYS6"/>
<name>A0A550BYS6_9AGAR</name>
<evidence type="ECO:0000313" key="3">
    <source>
        <dbReference type="Proteomes" id="UP000320762"/>
    </source>
</evidence>
<organism evidence="2 3">
    <name type="scientific">Schizophyllum amplum</name>
    <dbReference type="NCBI Taxonomy" id="97359"/>
    <lineage>
        <taxon>Eukaryota</taxon>
        <taxon>Fungi</taxon>
        <taxon>Dikarya</taxon>
        <taxon>Basidiomycota</taxon>
        <taxon>Agaricomycotina</taxon>
        <taxon>Agaricomycetes</taxon>
        <taxon>Agaricomycetidae</taxon>
        <taxon>Agaricales</taxon>
        <taxon>Schizophyllaceae</taxon>
        <taxon>Schizophyllum</taxon>
    </lineage>
</organism>
<dbReference type="Proteomes" id="UP000320762">
    <property type="component" value="Unassembled WGS sequence"/>
</dbReference>
<feature type="compositionally biased region" description="Basic and acidic residues" evidence="1">
    <location>
        <begin position="508"/>
        <end position="520"/>
    </location>
</feature>
<proteinExistence type="predicted"/>
<protein>
    <submittedName>
        <fullName evidence="2">Uncharacterized protein</fullName>
    </submittedName>
</protein>
<gene>
    <name evidence="2" type="ORF">BD626DRAFT_540363</name>
</gene>
<keyword evidence="3" id="KW-1185">Reference proteome</keyword>